<dbReference type="PANTHER" id="PTHR36181">
    <property type="entry name" value="INTRON-ENCODED ENDONUCLEASE AI3-RELATED"/>
    <property type="match status" value="1"/>
</dbReference>
<feature type="domain" description="Homing endonuclease LAGLIDADG" evidence="2">
    <location>
        <begin position="137"/>
        <end position="257"/>
    </location>
</feature>
<proteinExistence type="predicted"/>
<dbReference type="GO" id="GO:0004519">
    <property type="term" value="F:endonuclease activity"/>
    <property type="evidence" value="ECO:0007669"/>
    <property type="project" value="UniProtKB-KW"/>
</dbReference>
<keyword evidence="1" id="KW-0732">Signal</keyword>
<dbReference type="InterPro" id="IPR004860">
    <property type="entry name" value="LAGLIDADG_dom"/>
</dbReference>
<reference evidence="3" key="2">
    <citation type="journal article" date="2018" name="Can. J. Microbiol.">
        <title>The complete mitochondrial genome of the Dutch elm disease fungus Ophiostoma novo-ulmi subspecies novo-ulmi.</title>
        <authorList>
            <person name="Abboud G.T."/>
            <person name="Zubaer A."/>
            <person name="Wai A."/>
            <person name="Hausner G."/>
        </authorList>
    </citation>
    <scope>NUCLEOTIDE SEQUENCE</scope>
</reference>
<organism evidence="3">
    <name type="scientific">Ophiostoma novo-ulmi subsp. novo-ulmi</name>
    <dbReference type="NCBI Taxonomy" id="170179"/>
    <lineage>
        <taxon>Eukaryota</taxon>
        <taxon>Fungi</taxon>
        <taxon>Dikarya</taxon>
        <taxon>Ascomycota</taxon>
        <taxon>Pezizomycotina</taxon>
        <taxon>Sordariomycetes</taxon>
        <taxon>Sordariomycetidae</taxon>
        <taxon>Ophiostomatales</taxon>
        <taxon>Ophiostomataceae</taxon>
        <taxon>Ophiostoma</taxon>
    </lineage>
</organism>
<dbReference type="InterPro" id="IPR051289">
    <property type="entry name" value="LAGLIDADG_Endonuclease"/>
</dbReference>
<dbReference type="Gene3D" id="3.10.28.10">
    <property type="entry name" value="Homing endonucleases"/>
    <property type="match status" value="2"/>
</dbReference>
<geneLocation type="mitochondrion" evidence="3"/>
<feature type="domain" description="Homing endonuclease LAGLIDADG" evidence="2">
    <location>
        <begin position="316"/>
        <end position="414"/>
    </location>
</feature>
<dbReference type="Pfam" id="PF00961">
    <property type="entry name" value="LAGLIDADG_1"/>
    <property type="match status" value="2"/>
</dbReference>
<feature type="chain" id="PRO_5014752963" evidence="1">
    <location>
        <begin position="27"/>
        <end position="446"/>
    </location>
</feature>
<dbReference type="PANTHER" id="PTHR36181:SF4">
    <property type="entry name" value="LAGLIDADG ENDONUCLEASE"/>
    <property type="match status" value="1"/>
</dbReference>
<protein>
    <submittedName>
        <fullName evidence="3">Double-motif LAGLIDADG homing endonuclease</fullName>
    </submittedName>
</protein>
<sequence>MWGKLSNSGELLKLLVLSYTWKCISGWSNSSDIVTIQMMSENEMDNRGSKSNKGETLFVKEQRVDGSWHNNFMFKVYSNGSRKRLSTQNPILANANYINSTIRGSGAICIINNINTCNIINLTSIRNYSSQHSEGWISGFVDAEGCFRISIIKNKNYNDNPWLPSLYEKLDSTKKFIAPLSVRLYFQIGLHKKDEYILKLIQSELKVGKIYTVKTRPDTMELQVSTLKDIAAIIEYFDKYPLITQKYNDYLLFKEAYGLMLNKKHLTIEGLKELVALKVLNNKGLTNNLKEAFPNISNNIKTRPDVKEYIKNPGWLSGFVSGEGSFGIFFKKSSSHVTGYQVQLRFQITQHNRDKFLMESIIDYLGCGYISHRGDILDFHVLNIKEIVEKVIPFFKENPILGVKSQNFNDFCDAAEIIKNKEHLTEEGITKLNLLKSRMNTLRDIS</sequence>
<dbReference type="InterPro" id="IPR027434">
    <property type="entry name" value="Homing_endonucl"/>
</dbReference>
<dbReference type="EMBL" id="MG020143">
    <property type="protein sequence ID" value="AVD96821.1"/>
    <property type="molecule type" value="Genomic_DNA"/>
</dbReference>
<evidence type="ECO:0000259" key="2">
    <source>
        <dbReference type="Pfam" id="PF00961"/>
    </source>
</evidence>
<name>A0A2L1IPW6_OPHNO</name>
<reference evidence="3" key="1">
    <citation type="submission" date="2017-09" db="EMBL/GenBank/DDBJ databases">
        <authorList>
            <person name="Ehlers B."/>
            <person name="Leendertz F.H."/>
        </authorList>
    </citation>
    <scope>NUCLEOTIDE SEQUENCE</scope>
</reference>
<evidence type="ECO:0000256" key="1">
    <source>
        <dbReference type="SAM" id="SignalP"/>
    </source>
</evidence>
<gene>
    <name evidence="3" type="primary">heg</name>
</gene>
<dbReference type="GO" id="GO:0005739">
    <property type="term" value="C:mitochondrion"/>
    <property type="evidence" value="ECO:0007669"/>
    <property type="project" value="UniProtKB-ARBA"/>
</dbReference>
<accession>A0A2L1IPW6</accession>
<feature type="signal peptide" evidence="1">
    <location>
        <begin position="1"/>
        <end position="26"/>
    </location>
</feature>
<evidence type="ECO:0000313" key="3">
    <source>
        <dbReference type="EMBL" id="AVD96821.1"/>
    </source>
</evidence>
<keyword evidence="3" id="KW-0540">Nuclease</keyword>
<dbReference type="FunFam" id="3.10.28.10:FF:000010">
    <property type="entry name" value="LAGLIDADG homing endonuclease I-LtrII"/>
    <property type="match status" value="1"/>
</dbReference>
<keyword evidence="3" id="KW-0378">Hydrolase</keyword>
<dbReference type="AlphaFoldDB" id="A0A2L1IPW6"/>
<keyword evidence="3" id="KW-0255">Endonuclease</keyword>
<dbReference type="SUPFAM" id="SSF55608">
    <property type="entry name" value="Homing endonucleases"/>
    <property type="match status" value="2"/>
</dbReference>
<keyword evidence="3" id="KW-0496">Mitochondrion</keyword>